<dbReference type="SUPFAM" id="SSF50965">
    <property type="entry name" value="Galactose oxidase, central domain"/>
    <property type="match status" value="1"/>
</dbReference>
<evidence type="ECO:0000259" key="3">
    <source>
        <dbReference type="SMART" id="SM00875"/>
    </source>
</evidence>
<dbReference type="InterPro" id="IPR011043">
    <property type="entry name" value="Gal_Oxase/kelch_b-propeller"/>
</dbReference>
<dbReference type="Pfam" id="PF01344">
    <property type="entry name" value="Kelch_1"/>
    <property type="match status" value="3"/>
</dbReference>
<dbReference type="InterPro" id="IPR015915">
    <property type="entry name" value="Kelch-typ_b-propeller"/>
</dbReference>
<dbReference type="SUPFAM" id="SSF117281">
    <property type="entry name" value="Kelch motif"/>
    <property type="match status" value="2"/>
</dbReference>
<dbReference type="SMART" id="SM00612">
    <property type="entry name" value="Kelch"/>
    <property type="match status" value="10"/>
</dbReference>
<dbReference type="Gene3D" id="3.30.710.10">
    <property type="entry name" value="Potassium Channel Kv1.1, Chain A"/>
    <property type="match status" value="2"/>
</dbReference>
<dbReference type="Gene3D" id="1.25.40.420">
    <property type="match status" value="2"/>
</dbReference>
<dbReference type="STRING" id="6337.A0A0V0Y684"/>
<dbReference type="PANTHER" id="PTHR45632">
    <property type="entry name" value="LD33804P"/>
    <property type="match status" value="1"/>
</dbReference>
<dbReference type="SMART" id="SM00875">
    <property type="entry name" value="BACK"/>
    <property type="match status" value="2"/>
</dbReference>
<dbReference type="SUPFAM" id="SSF54695">
    <property type="entry name" value="POZ domain"/>
    <property type="match status" value="1"/>
</dbReference>
<accession>A0A0V0Y684</accession>
<evidence type="ECO:0000256" key="1">
    <source>
        <dbReference type="ARBA" id="ARBA00022441"/>
    </source>
</evidence>
<proteinExistence type="predicted"/>
<feature type="domain" description="BACK" evidence="3">
    <location>
        <begin position="739"/>
        <end position="838"/>
    </location>
</feature>
<comment type="caution">
    <text evidence="4">The sequence shown here is derived from an EMBL/GenBank/DDBJ whole genome shotgun (WGS) entry which is preliminary data.</text>
</comment>
<evidence type="ECO:0000313" key="5">
    <source>
        <dbReference type="Proteomes" id="UP000054815"/>
    </source>
</evidence>
<keyword evidence="1" id="KW-0880">Kelch repeat</keyword>
<name>A0A0V0Y684_TRIPS</name>
<evidence type="ECO:0000256" key="2">
    <source>
        <dbReference type="ARBA" id="ARBA00022737"/>
    </source>
</evidence>
<reference evidence="4 5" key="1">
    <citation type="submission" date="2015-01" db="EMBL/GenBank/DDBJ databases">
        <title>Evolution of Trichinella species and genotypes.</title>
        <authorList>
            <person name="Korhonen P.K."/>
            <person name="Edoardo P."/>
            <person name="Giuseppe L.R."/>
            <person name="Gasser R.B."/>
        </authorList>
    </citation>
    <scope>NUCLEOTIDE SEQUENCE [LARGE SCALE GENOMIC DNA]</scope>
    <source>
        <strain evidence="4">ISS141</strain>
    </source>
</reference>
<feature type="domain" description="BACK" evidence="3">
    <location>
        <begin position="135"/>
        <end position="235"/>
    </location>
</feature>
<gene>
    <name evidence="4" type="primary">KLHL5</name>
    <name evidence="4" type="ORF">T4E_10489</name>
</gene>
<dbReference type="PANTHER" id="PTHR45632:SF3">
    <property type="entry name" value="KELCH-LIKE PROTEIN 32"/>
    <property type="match status" value="1"/>
</dbReference>
<dbReference type="InterPro" id="IPR011333">
    <property type="entry name" value="SKP1/BTB/POZ_sf"/>
</dbReference>
<keyword evidence="2" id="KW-0677">Repeat</keyword>
<dbReference type="EMBL" id="JYDU01000053">
    <property type="protein sequence ID" value="KRX95674.1"/>
    <property type="molecule type" value="Genomic_DNA"/>
</dbReference>
<sequence>MTEQVKNYSNMWKGLRLGSMGLVKFQKTQSCVEIHVFGKGIGYVSTHSSLLEKESGYFSYWFLRHPPKGAVSAHKINFLPEHILQYIMNFTEKREVVIYQDHVYPTLIWADLLQFHYLKAAIRRKLTDLVNCSSCISIYCLAVWMDMEEVKTYTLKYIAKNVSEAFLWNEKIFKLPSNQLITLLQRAMIREDLVWRVIHRWINEDREVRIQKADKVLAELRLSVLSDFTYQEIITFLEEIPGQLSFENDVNAMLCLKTGALVEDEVMYSLMERNKFSYRMPSSAVICHGGMLNNQCCSVIELYDTEMNEWHTILPKIEIRAAYHGLVLRKDDLFFIGGYKSDVKSSGIYCTKLTGNMQTARCYGLFHSGFMNSAILPFNDNILLIGGVGSDLLKASCLLFNPVVNNVYKVCSLPGARSDMEAAQIGEYVYAVGGRLHRQLYNAIYQLNPEQQHLHQVGTMIFPAAGMGVCASDGALYILGGVSSSRYSDAVQIFDPREGIVKLLPRMIHMRAYFGVCALNNNIYAVGGFDGVRDLNHVEVYDIRAERNVEPFSVSQCIKLRKMESFKSTFMTKNPYQNSTDLEDSTNKELQQYVEMLAIGKFGIGEISENIKLVHPYSIEINCSHFIGSHSNQPCVAIRLYGNGIDYIPSHSYLLENESAHFSNWFMLYPPKGPVSAYKINFLPEHILRYIVYFIEKREVVIYQDHVYPTLIWADLLQFYHLKAAIRRKLIDLVNCSSCISIYCLAVWMDMEEVKTYTLKYIAKNISDAFLENEKILNLPSSQLITLFQRAMIREDQIWSTIHRWINVDRKTRIQKADKLLDELRLSFLSDFAYKEITTFLEEVSGQLSFENDVNAMLCFKTGALVEDEVMYSLMERNKFSYRIPSSAVICHGGILYDECSSIVELYDTEMNEWHKILPQLQIPAAYHGLVLNKDNLFFIGGYDGEVVSNGIYSIKLESNTQRVHCYGYLDCGFMNSAIIPFNDNILFIGGQGSTFSSTNCLMFNPVQNVIYKLCSLPGPRSELEAAQVGEHVYVVGGRLCSKIFNTIYQLIPGRQNLPLVATMHFPAAGMGVCASDGALYILGGVTPSGYSNALQTFDPREGFVRLLPGMIHMRAYFGVCALNNNIYAIGGYNGIDYLNDVEMYDIRAGKWMVTKCLKQPRTGNKCVLLEDSDMINDLITAPRVSSDVIALLK</sequence>
<organism evidence="4 5">
    <name type="scientific">Trichinella pseudospiralis</name>
    <name type="common">Parasitic roundworm</name>
    <dbReference type="NCBI Taxonomy" id="6337"/>
    <lineage>
        <taxon>Eukaryota</taxon>
        <taxon>Metazoa</taxon>
        <taxon>Ecdysozoa</taxon>
        <taxon>Nematoda</taxon>
        <taxon>Enoplea</taxon>
        <taxon>Dorylaimia</taxon>
        <taxon>Trichinellida</taxon>
        <taxon>Trichinellidae</taxon>
        <taxon>Trichinella</taxon>
    </lineage>
</organism>
<dbReference type="Gene3D" id="2.120.10.80">
    <property type="entry name" value="Kelch-type beta propeller"/>
    <property type="match status" value="3"/>
</dbReference>
<dbReference type="Pfam" id="PF07707">
    <property type="entry name" value="BACK"/>
    <property type="match status" value="2"/>
</dbReference>
<dbReference type="AlphaFoldDB" id="A0A0V0Y684"/>
<dbReference type="InterPro" id="IPR006652">
    <property type="entry name" value="Kelch_1"/>
</dbReference>
<dbReference type="InterPro" id="IPR011705">
    <property type="entry name" value="BACK"/>
</dbReference>
<dbReference type="Proteomes" id="UP000054815">
    <property type="component" value="Unassembled WGS sequence"/>
</dbReference>
<protein>
    <submittedName>
        <fullName evidence="4">Kelch-like protein 5</fullName>
    </submittedName>
</protein>
<evidence type="ECO:0000313" key="4">
    <source>
        <dbReference type="EMBL" id="KRX95674.1"/>
    </source>
</evidence>